<dbReference type="GO" id="GO:0004364">
    <property type="term" value="F:glutathione transferase activity"/>
    <property type="evidence" value="ECO:0007669"/>
    <property type="project" value="TreeGrafter"/>
</dbReference>
<feature type="domain" description="GST C-terminal" evidence="2">
    <location>
        <begin position="81"/>
        <end position="212"/>
    </location>
</feature>
<dbReference type="OrthoDB" id="418591at2759"/>
<dbReference type="EMBL" id="JAAPAO010000857">
    <property type="protein sequence ID" value="KAF4653057.1"/>
    <property type="molecule type" value="Genomic_DNA"/>
</dbReference>
<dbReference type="PANTHER" id="PTHR11571">
    <property type="entry name" value="GLUTATHIONE S-TRANSFERASE"/>
    <property type="match status" value="1"/>
</dbReference>
<dbReference type="SUPFAM" id="SSF52833">
    <property type="entry name" value="Thioredoxin-like"/>
    <property type="match status" value="1"/>
</dbReference>
<evidence type="ECO:0000259" key="1">
    <source>
        <dbReference type="PROSITE" id="PS50404"/>
    </source>
</evidence>
<dbReference type="InterPro" id="IPR036282">
    <property type="entry name" value="Glutathione-S-Trfase_C_sf"/>
</dbReference>
<evidence type="ECO:0000259" key="2">
    <source>
        <dbReference type="PROSITE" id="PS50405"/>
    </source>
</evidence>
<reference evidence="3 4" key="1">
    <citation type="submission" date="2020-04" db="EMBL/GenBank/DDBJ databases">
        <title>Perkinsus chesapeaki whole genome sequence.</title>
        <authorList>
            <person name="Bogema D.R."/>
        </authorList>
    </citation>
    <scope>NUCLEOTIDE SEQUENCE [LARGE SCALE GENOMIC DNA]</scope>
    <source>
        <strain evidence="3">ATCC PRA-425</strain>
    </source>
</reference>
<dbReference type="SUPFAM" id="SSF47616">
    <property type="entry name" value="GST C-terminal domain-like"/>
    <property type="match status" value="1"/>
</dbReference>
<organism evidence="3 4">
    <name type="scientific">Perkinsus chesapeaki</name>
    <name type="common">Clam parasite</name>
    <name type="synonym">Perkinsus andrewsi</name>
    <dbReference type="NCBI Taxonomy" id="330153"/>
    <lineage>
        <taxon>Eukaryota</taxon>
        <taxon>Sar</taxon>
        <taxon>Alveolata</taxon>
        <taxon>Perkinsozoa</taxon>
        <taxon>Perkinsea</taxon>
        <taxon>Perkinsida</taxon>
        <taxon>Perkinsidae</taxon>
        <taxon>Perkinsus</taxon>
    </lineage>
</organism>
<dbReference type="Gene3D" id="3.40.30.10">
    <property type="entry name" value="Glutaredoxin"/>
    <property type="match status" value="1"/>
</dbReference>
<dbReference type="Pfam" id="PF14497">
    <property type="entry name" value="GST_C_3"/>
    <property type="match status" value="1"/>
</dbReference>
<dbReference type="PANTHER" id="PTHR11571:SF230">
    <property type="entry name" value="GLUTATHIONE TRANSFERASE"/>
    <property type="match status" value="1"/>
</dbReference>
<dbReference type="InterPro" id="IPR010987">
    <property type="entry name" value="Glutathione-S-Trfase_C-like"/>
</dbReference>
<dbReference type="PROSITE" id="PS50405">
    <property type="entry name" value="GST_CTER"/>
    <property type="match status" value="1"/>
</dbReference>
<evidence type="ECO:0000313" key="3">
    <source>
        <dbReference type="EMBL" id="KAF4653057.1"/>
    </source>
</evidence>
<keyword evidence="4" id="KW-1185">Reference proteome</keyword>
<dbReference type="SFLD" id="SFLDS00019">
    <property type="entry name" value="Glutathione_Transferase_(cytos"/>
    <property type="match status" value="1"/>
</dbReference>
<dbReference type="Proteomes" id="UP000591131">
    <property type="component" value="Unassembled WGS sequence"/>
</dbReference>
<dbReference type="InterPro" id="IPR050213">
    <property type="entry name" value="GST_superfamily"/>
</dbReference>
<feature type="domain" description="GST N-terminal" evidence="1">
    <location>
        <begin position="1"/>
        <end position="79"/>
    </location>
</feature>
<dbReference type="Pfam" id="PF02798">
    <property type="entry name" value="GST_N"/>
    <property type="match status" value="1"/>
</dbReference>
<evidence type="ECO:0000313" key="4">
    <source>
        <dbReference type="Proteomes" id="UP000591131"/>
    </source>
</evidence>
<protein>
    <submittedName>
        <fullName evidence="3">Glutathione S-transferase A4</fullName>
    </submittedName>
</protein>
<dbReference type="GO" id="GO:0006749">
    <property type="term" value="P:glutathione metabolic process"/>
    <property type="evidence" value="ECO:0007669"/>
    <property type="project" value="TreeGrafter"/>
</dbReference>
<name>A0A7J6L1M3_PERCH</name>
<dbReference type="InterPro" id="IPR004045">
    <property type="entry name" value="Glutathione_S-Trfase_N"/>
</dbReference>
<gene>
    <name evidence="3" type="primary">GSTA4_4</name>
    <name evidence="3" type="ORF">FOL47_010723</name>
</gene>
<dbReference type="InterPro" id="IPR036249">
    <property type="entry name" value="Thioredoxin-like_sf"/>
</dbReference>
<accession>A0A7J6L1M3</accession>
<proteinExistence type="predicted"/>
<dbReference type="AlphaFoldDB" id="A0A7J6L1M3"/>
<dbReference type="InterPro" id="IPR040079">
    <property type="entry name" value="Glutathione_S-Trfase"/>
</dbReference>
<dbReference type="PROSITE" id="PS50404">
    <property type="entry name" value="GST_NTER"/>
    <property type="match status" value="1"/>
</dbReference>
<dbReference type="InterPro" id="IPR004046">
    <property type="entry name" value="GST_C"/>
</dbReference>
<comment type="caution">
    <text evidence="3">The sequence shown here is derived from an EMBL/GenBank/DDBJ whole genome shotgun (WGS) entry which is preliminary data.</text>
</comment>
<dbReference type="Gene3D" id="1.20.1050.10">
    <property type="match status" value="1"/>
</dbReference>
<sequence>MFKLNYFAGRGRAEAIRFTLALANVEYENVFIRTRKDMLDLMPKLKYGQVPMLETPEGDCLVQTGAIIRYIARRFNLYGASEGKEERVDEIIEAASDALCSGLLAAPFFVRDGMSLTDSLSRGKKAYRWFRAWEAEIESGKYIAGTTQPTVADAYALRVIEDCVEYFGIEDVLGDLPKLRAWREKLINSPRISEFMKSSNRMTSPKEAAGPYGREVGDALCWKEPY</sequence>
<keyword evidence="3" id="KW-0808">Transferase</keyword>